<gene>
    <name evidence="1" type="ORF">C8D87_104138</name>
</gene>
<keyword evidence="2" id="KW-1185">Reference proteome</keyword>
<proteinExistence type="predicted"/>
<name>A0ABX9EB96_9PSEU</name>
<dbReference type="Proteomes" id="UP000248714">
    <property type="component" value="Unassembled WGS sequence"/>
</dbReference>
<protein>
    <submittedName>
        <fullName evidence="1">Uncharacterized protein</fullName>
    </submittedName>
</protein>
<accession>A0ABX9EB96</accession>
<organism evidence="1 2">
    <name type="scientific">Lentzea atacamensis</name>
    <dbReference type="NCBI Taxonomy" id="531938"/>
    <lineage>
        <taxon>Bacteria</taxon>
        <taxon>Bacillati</taxon>
        <taxon>Actinomycetota</taxon>
        <taxon>Actinomycetes</taxon>
        <taxon>Pseudonocardiales</taxon>
        <taxon>Pseudonocardiaceae</taxon>
        <taxon>Lentzea</taxon>
    </lineage>
</organism>
<dbReference type="RefSeq" id="WP_170166498.1">
    <property type="nucleotide sequence ID" value="NZ_QLTT01000004.1"/>
</dbReference>
<evidence type="ECO:0000313" key="2">
    <source>
        <dbReference type="Proteomes" id="UP000248714"/>
    </source>
</evidence>
<reference evidence="1 2" key="1">
    <citation type="submission" date="2018-06" db="EMBL/GenBank/DDBJ databases">
        <title>Genomic Encyclopedia of Type Strains, Phase IV (KMG-IV): sequencing the most valuable type-strain genomes for metagenomic binning, comparative biology and taxonomic classification.</title>
        <authorList>
            <person name="Goeker M."/>
        </authorList>
    </citation>
    <scope>NUCLEOTIDE SEQUENCE [LARGE SCALE GENOMIC DNA]</scope>
    <source>
        <strain evidence="1 2">DSM 45479</strain>
    </source>
</reference>
<sequence length="50" mass="5859">MYRETLVKPPPPNPFWTWRELDAMHEAEILGHVDFYYGGVKQPNPYAKPA</sequence>
<comment type="caution">
    <text evidence="1">The sequence shown here is derived from an EMBL/GenBank/DDBJ whole genome shotgun (WGS) entry which is preliminary data.</text>
</comment>
<dbReference type="EMBL" id="QLTT01000004">
    <property type="protein sequence ID" value="RAS65591.1"/>
    <property type="molecule type" value="Genomic_DNA"/>
</dbReference>
<evidence type="ECO:0000313" key="1">
    <source>
        <dbReference type="EMBL" id="RAS65591.1"/>
    </source>
</evidence>